<comment type="caution">
    <text evidence="7">The sequence shown here is derived from an EMBL/GenBank/DDBJ whole genome shotgun (WGS) entry which is preliminary data.</text>
</comment>
<sequence>MKLLRLTLDRNLWLAGCSLALGLWTTAAQAGCAFDAGGSYMTYERDMGTFWVPRDAPVGTVIARGAMDTTNNEGAVINCFWNDLDIPTARLPNTAPVFSGSLPPIDGRNVDGYVMQTNVAGVGVYLELFDPFDGSAPNTFRPDHGRPTIPYTGTMASAGPFNLRISRLYGQAWLIKTGPIASGTQRIDGELFHGSIHHLGKVLEYRLRAEVNQAQCSLKADAVSADPVHLGDYKADDFKGVGTTTKPVPFHINLVDCKDASAPLPGTANVYIELDGIDGSKPTVPAQGRFSLTSASDADGVEIQLLRGDTSNPMPLQAEVRMKPVEIGITRLDFYARYYQSSPIVKPGSAEGALSFTVSYK</sequence>
<evidence type="ECO:0000259" key="6">
    <source>
        <dbReference type="Pfam" id="PF00419"/>
    </source>
</evidence>
<comment type="subcellular location">
    <subcellularLocation>
        <location evidence="1">Fimbrium</location>
    </subcellularLocation>
</comment>
<feature type="signal peptide" evidence="5">
    <location>
        <begin position="1"/>
        <end position="30"/>
    </location>
</feature>
<accession>A0A0P7CTT0</accession>
<dbReference type="InterPro" id="IPR050263">
    <property type="entry name" value="Bact_Fimbrial_Adh_Pro"/>
</dbReference>
<dbReference type="AlphaFoldDB" id="A0A0P7CTT0"/>
<evidence type="ECO:0000256" key="1">
    <source>
        <dbReference type="ARBA" id="ARBA00004561"/>
    </source>
</evidence>
<evidence type="ECO:0000313" key="7">
    <source>
        <dbReference type="EMBL" id="KPM60035.1"/>
    </source>
</evidence>
<evidence type="ECO:0000256" key="4">
    <source>
        <dbReference type="ARBA" id="ARBA00023263"/>
    </source>
</evidence>
<evidence type="ECO:0000256" key="3">
    <source>
        <dbReference type="ARBA" id="ARBA00022729"/>
    </source>
</evidence>
<dbReference type="SUPFAM" id="SSF49401">
    <property type="entry name" value="Bacterial adhesins"/>
    <property type="match status" value="1"/>
</dbReference>
<dbReference type="InterPro" id="IPR036937">
    <property type="entry name" value="Adhesion_dom_fimbrial_sf"/>
</dbReference>
<gene>
    <name evidence="7" type="ORF">HB13667_23080</name>
</gene>
<evidence type="ECO:0000313" key="8">
    <source>
        <dbReference type="Proteomes" id="UP000050437"/>
    </source>
</evidence>
<keyword evidence="4" id="KW-0281">Fimbrium</keyword>
<name>A0A0P7CTT0_PSEPU</name>
<dbReference type="Proteomes" id="UP000050437">
    <property type="component" value="Unassembled WGS sequence"/>
</dbReference>
<dbReference type="Pfam" id="PF00419">
    <property type="entry name" value="Fimbrial"/>
    <property type="match status" value="1"/>
</dbReference>
<evidence type="ECO:0000256" key="5">
    <source>
        <dbReference type="SAM" id="SignalP"/>
    </source>
</evidence>
<dbReference type="GeneID" id="92661910"/>
<protein>
    <submittedName>
        <fullName evidence="7">Fimbrial protein</fullName>
    </submittedName>
</protein>
<dbReference type="GO" id="GO:0009289">
    <property type="term" value="C:pilus"/>
    <property type="evidence" value="ECO:0007669"/>
    <property type="project" value="UniProtKB-SubCell"/>
</dbReference>
<proteinExistence type="inferred from homology"/>
<feature type="domain" description="Fimbrial-type adhesion" evidence="6">
    <location>
        <begin position="208"/>
        <end position="361"/>
    </location>
</feature>
<dbReference type="Gene3D" id="2.60.40.3310">
    <property type="match status" value="1"/>
</dbReference>
<dbReference type="PANTHER" id="PTHR33420:SF3">
    <property type="entry name" value="FIMBRIAL SUBUNIT ELFA"/>
    <property type="match status" value="1"/>
</dbReference>
<feature type="chain" id="PRO_5006137183" evidence="5">
    <location>
        <begin position="31"/>
        <end position="361"/>
    </location>
</feature>
<organism evidence="7 8">
    <name type="scientific">Pseudomonas putida</name>
    <name type="common">Arthrobacter siderocapsulatus</name>
    <dbReference type="NCBI Taxonomy" id="303"/>
    <lineage>
        <taxon>Bacteria</taxon>
        <taxon>Pseudomonadati</taxon>
        <taxon>Pseudomonadota</taxon>
        <taxon>Gammaproteobacteria</taxon>
        <taxon>Pseudomonadales</taxon>
        <taxon>Pseudomonadaceae</taxon>
        <taxon>Pseudomonas</taxon>
    </lineage>
</organism>
<dbReference type="Gene3D" id="2.60.40.1090">
    <property type="entry name" value="Fimbrial-type adhesion domain"/>
    <property type="match status" value="1"/>
</dbReference>
<dbReference type="InterPro" id="IPR000259">
    <property type="entry name" value="Adhesion_dom_fimbrial"/>
</dbReference>
<keyword evidence="3 5" id="KW-0732">Signal</keyword>
<dbReference type="InterPro" id="IPR008966">
    <property type="entry name" value="Adhesion_dom_sf"/>
</dbReference>
<reference evidence="7 8" key="1">
    <citation type="submission" date="2015-10" db="EMBL/GenBank/DDBJ databases">
        <title>Pseudomonas putida clinical strains.</title>
        <authorList>
            <person name="Molina L."/>
            <person name="Udaondo Z."/>
        </authorList>
    </citation>
    <scope>NUCLEOTIDE SEQUENCE [LARGE SCALE GENOMIC DNA]</scope>
    <source>
        <strain evidence="7 8">HB13667</strain>
    </source>
</reference>
<evidence type="ECO:0000256" key="2">
    <source>
        <dbReference type="ARBA" id="ARBA00006671"/>
    </source>
</evidence>
<dbReference type="EMBL" id="LKKS01000124">
    <property type="protein sequence ID" value="KPM60035.1"/>
    <property type="molecule type" value="Genomic_DNA"/>
</dbReference>
<dbReference type="PANTHER" id="PTHR33420">
    <property type="entry name" value="FIMBRIAL SUBUNIT ELFA-RELATED"/>
    <property type="match status" value="1"/>
</dbReference>
<dbReference type="GO" id="GO:0043709">
    <property type="term" value="P:cell adhesion involved in single-species biofilm formation"/>
    <property type="evidence" value="ECO:0007669"/>
    <property type="project" value="TreeGrafter"/>
</dbReference>
<comment type="similarity">
    <text evidence="2">Belongs to the fimbrial protein family.</text>
</comment>
<dbReference type="RefSeq" id="WP_015269387.1">
    <property type="nucleotide sequence ID" value="NZ_LKKS01000124.1"/>
</dbReference>